<dbReference type="GO" id="GO:0008061">
    <property type="term" value="F:chitin binding"/>
    <property type="evidence" value="ECO:0007669"/>
    <property type="project" value="InterPro"/>
</dbReference>
<evidence type="ECO:0000256" key="4">
    <source>
        <dbReference type="ARBA" id="ARBA00012729"/>
    </source>
</evidence>
<evidence type="ECO:0000256" key="6">
    <source>
        <dbReference type="ARBA" id="ARBA00022801"/>
    </source>
</evidence>
<feature type="domain" description="GH18" evidence="14">
    <location>
        <begin position="43"/>
        <end position="418"/>
    </location>
</feature>
<keyword evidence="7" id="KW-0146">Chitin degradation</keyword>
<dbReference type="AlphaFoldDB" id="A0A2C5YNW7"/>
<keyword evidence="13" id="KW-0732">Signal</keyword>
<dbReference type="SMART" id="SM00636">
    <property type="entry name" value="Glyco_18"/>
    <property type="match status" value="1"/>
</dbReference>
<dbReference type="GO" id="GO:0005576">
    <property type="term" value="C:extracellular region"/>
    <property type="evidence" value="ECO:0007669"/>
    <property type="project" value="UniProtKB-SubCell"/>
</dbReference>
<dbReference type="PROSITE" id="PS51910">
    <property type="entry name" value="GH18_2"/>
    <property type="match status" value="1"/>
</dbReference>
<dbReference type="EC" id="3.2.1.14" evidence="4"/>
<dbReference type="InterPro" id="IPR017853">
    <property type="entry name" value="GH"/>
</dbReference>
<evidence type="ECO:0000256" key="10">
    <source>
        <dbReference type="ARBA" id="ARBA00023326"/>
    </source>
</evidence>
<dbReference type="InterPro" id="IPR001223">
    <property type="entry name" value="Glyco_hydro18_cat"/>
</dbReference>
<dbReference type="GO" id="GO:0000272">
    <property type="term" value="P:polysaccharide catabolic process"/>
    <property type="evidence" value="ECO:0007669"/>
    <property type="project" value="UniProtKB-KW"/>
</dbReference>
<keyword evidence="5" id="KW-0964">Secreted</keyword>
<comment type="subcellular location">
    <subcellularLocation>
        <location evidence="2">Secreted</location>
    </subcellularLocation>
</comment>
<evidence type="ECO:0000256" key="11">
    <source>
        <dbReference type="RuleBase" id="RU000489"/>
    </source>
</evidence>
<feature type="chain" id="PRO_5012677092" description="chitinase" evidence="13">
    <location>
        <begin position="17"/>
        <end position="999"/>
    </location>
</feature>
<name>A0A2C5YNW7_9HYPO</name>
<comment type="caution">
    <text evidence="15">The sequence shown here is derived from an EMBL/GenBank/DDBJ whole genome shotgun (WGS) entry which is preliminary data.</text>
</comment>
<feature type="compositionally biased region" description="Low complexity" evidence="12">
    <location>
        <begin position="860"/>
        <end position="872"/>
    </location>
</feature>
<protein>
    <recommendedName>
        <fullName evidence="4">chitinase</fullName>
        <ecNumber evidence="4">3.2.1.14</ecNumber>
    </recommendedName>
</protein>
<evidence type="ECO:0000256" key="1">
    <source>
        <dbReference type="ARBA" id="ARBA00000822"/>
    </source>
</evidence>
<proteinExistence type="inferred from homology"/>
<keyword evidence="16" id="KW-1185">Reference proteome</keyword>
<feature type="region of interest" description="Disordered" evidence="12">
    <location>
        <begin position="668"/>
        <end position="927"/>
    </location>
</feature>
<dbReference type="Gene3D" id="3.10.50.10">
    <property type="match status" value="1"/>
</dbReference>
<dbReference type="SUPFAM" id="SSF51445">
    <property type="entry name" value="(Trans)glycosidases"/>
    <property type="match status" value="1"/>
</dbReference>
<organism evidence="15 16">
    <name type="scientific">Ophiocordyceps australis</name>
    <dbReference type="NCBI Taxonomy" id="1399860"/>
    <lineage>
        <taxon>Eukaryota</taxon>
        <taxon>Fungi</taxon>
        <taxon>Dikarya</taxon>
        <taxon>Ascomycota</taxon>
        <taxon>Pezizomycotina</taxon>
        <taxon>Sordariomycetes</taxon>
        <taxon>Hypocreomycetidae</taxon>
        <taxon>Hypocreales</taxon>
        <taxon>Ophiocordycipitaceae</taxon>
        <taxon>Ophiocordyceps</taxon>
    </lineage>
</organism>
<dbReference type="SUPFAM" id="SSF54556">
    <property type="entry name" value="Chitinase insertion domain"/>
    <property type="match status" value="1"/>
</dbReference>
<evidence type="ECO:0000313" key="16">
    <source>
        <dbReference type="Proteomes" id="UP000224854"/>
    </source>
</evidence>
<feature type="signal peptide" evidence="13">
    <location>
        <begin position="1"/>
        <end position="16"/>
    </location>
</feature>
<evidence type="ECO:0000256" key="12">
    <source>
        <dbReference type="SAM" id="MobiDB-lite"/>
    </source>
</evidence>
<dbReference type="InterPro" id="IPR001579">
    <property type="entry name" value="Glyco_hydro_18_chit_AS"/>
</dbReference>
<evidence type="ECO:0000256" key="5">
    <source>
        <dbReference type="ARBA" id="ARBA00022525"/>
    </source>
</evidence>
<dbReference type="PROSITE" id="PS01095">
    <property type="entry name" value="GH18_1"/>
    <property type="match status" value="1"/>
</dbReference>
<feature type="compositionally biased region" description="Low complexity" evidence="12">
    <location>
        <begin position="496"/>
        <end position="532"/>
    </location>
</feature>
<dbReference type="InterPro" id="IPR029070">
    <property type="entry name" value="Chitinase_insertion_sf"/>
</dbReference>
<keyword evidence="8" id="KW-0119">Carbohydrate metabolism</keyword>
<dbReference type="PANTHER" id="PTHR11177">
    <property type="entry name" value="CHITINASE"/>
    <property type="match status" value="1"/>
</dbReference>
<evidence type="ECO:0000256" key="7">
    <source>
        <dbReference type="ARBA" id="ARBA00023024"/>
    </source>
</evidence>
<dbReference type="Pfam" id="PF00704">
    <property type="entry name" value="Glyco_hydro_18"/>
    <property type="match status" value="1"/>
</dbReference>
<evidence type="ECO:0000313" key="15">
    <source>
        <dbReference type="EMBL" id="PHH69313.1"/>
    </source>
</evidence>
<evidence type="ECO:0000256" key="8">
    <source>
        <dbReference type="ARBA" id="ARBA00023277"/>
    </source>
</evidence>
<dbReference type="GO" id="GO:0006032">
    <property type="term" value="P:chitin catabolic process"/>
    <property type="evidence" value="ECO:0007669"/>
    <property type="project" value="UniProtKB-KW"/>
</dbReference>
<feature type="compositionally biased region" description="Polar residues" evidence="12">
    <location>
        <begin position="774"/>
        <end position="806"/>
    </location>
</feature>
<dbReference type="InterPro" id="IPR050314">
    <property type="entry name" value="Glycosyl_Hydrlase_18"/>
</dbReference>
<sequence length="999" mass="104195">MLAVGWLVAALAMGQASLGMATAVRFSRREVAPGIDRRAAGEYVNMVYFASWTKDRYPATKLPVEDLTHVAYAFAQVDPSDGRAFAQNPGADVKDMYDGDDASEPGNNAYGHVKQLYKLKKQNRKLKVLLAIGGWPAAGHENDFAIMAADPVKRKNFAKTAVEMMRDYGFDGIDIDYEYPKGLQDSKTDQVPDFIAMLKDLRTELDAYGSKHGHHFLLTAAVGGSWWWYRHLTKFGKELNEVLDRLHVMTYDYAAGVKEVAHNANLLREAGTGKNAPAAQSAIEAYIGMGVAPEKLLLGMVLYGRAFQETSGLGGPANAHKLNAANAAAGSYEAGTYVYSALPRNGLPVQLDEEVVAAYTYDEATGEFVTFDSEETVARKMEWAKGKNLGGGFFWGAAGDKVGEGSLIARSKRGLGRLEGSENWLRYPDSRYENIARNLETGPVSSAGDEGVSKPARGMTTMTASLSAESSSTVVSMLESSSAAISTLESSSAAISTLQPSTTPMSTSQSSTSTLTTPQLDPASTTSTALASPPTPPSPIRFSTMRTAWANSTMSTASPKPSSTSSLATGSDAITTPAPKDKHAPASTVESTTVITITQCPPSVSDCSSAVTKTETRLVEPQATAVRGTVVKVLVVDLRVVVVCSKGGLCQCPRGLLCRVQEGEADEATPAGGVQGSGDESGVEGGAVPGPDAEWQDISDSGPGDNSGPEEASSAPLDNVGPEDAGRGQAGSRPLESMTTPAGPKSNLNPIHDVSGASKPAKPGFTIAIHGQGEPNNDNSPTQDKSRPVSPSANQHGPDSQATSAAPDTKLKCPTSHSVSPANEDDLFPPGSSSPEHQLPASSALGKPLDGDDNAGLWQPASAARPASARASQHGETANNAVKDSDDDEGFEDEVPSLTSPADGEDFGNDDSSSAAPDYNDSHISPAARNRVKVIQSIKIKLAKAKQNATAPHAAPCVGAGCVSAGGRAVESPMLLGGAAKTTLGASFACALGAMLMVL</sequence>
<dbReference type="EMBL" id="NJEU01000960">
    <property type="protein sequence ID" value="PHH69313.1"/>
    <property type="molecule type" value="Genomic_DNA"/>
</dbReference>
<evidence type="ECO:0000256" key="2">
    <source>
        <dbReference type="ARBA" id="ARBA00004613"/>
    </source>
</evidence>
<reference evidence="15 16" key="1">
    <citation type="submission" date="2017-06" db="EMBL/GenBank/DDBJ databases">
        <title>Ant-infecting Ophiocordyceps genomes reveal a high diversity of potential behavioral manipulation genes and a possible major role for enterotoxins.</title>
        <authorList>
            <person name="De Bekker C."/>
            <person name="Evans H.C."/>
            <person name="Brachmann A."/>
            <person name="Hughes D.P."/>
        </authorList>
    </citation>
    <scope>NUCLEOTIDE SEQUENCE [LARGE SCALE GENOMIC DNA]</scope>
    <source>
        <strain evidence="15 16">1348a</strain>
    </source>
</reference>
<dbReference type="Proteomes" id="UP000224854">
    <property type="component" value="Unassembled WGS sequence"/>
</dbReference>
<evidence type="ECO:0000256" key="13">
    <source>
        <dbReference type="SAM" id="SignalP"/>
    </source>
</evidence>
<dbReference type="OrthoDB" id="76388at2759"/>
<feature type="compositionally biased region" description="Low complexity" evidence="12">
    <location>
        <begin position="552"/>
        <end position="569"/>
    </location>
</feature>
<evidence type="ECO:0000256" key="3">
    <source>
        <dbReference type="ARBA" id="ARBA00008682"/>
    </source>
</evidence>
<dbReference type="GO" id="GO:0008843">
    <property type="term" value="F:endochitinase activity"/>
    <property type="evidence" value="ECO:0007669"/>
    <property type="project" value="UniProtKB-EC"/>
</dbReference>
<gene>
    <name evidence="15" type="ORF">CDD82_7847</name>
</gene>
<dbReference type="PANTHER" id="PTHR11177:SF317">
    <property type="entry name" value="CHITINASE 12-RELATED"/>
    <property type="match status" value="1"/>
</dbReference>
<evidence type="ECO:0000256" key="9">
    <source>
        <dbReference type="ARBA" id="ARBA00023295"/>
    </source>
</evidence>
<evidence type="ECO:0000259" key="14">
    <source>
        <dbReference type="PROSITE" id="PS51910"/>
    </source>
</evidence>
<dbReference type="InterPro" id="IPR011583">
    <property type="entry name" value="Chitinase_II/V-like_cat"/>
</dbReference>
<keyword evidence="6 11" id="KW-0378">Hydrolase</keyword>
<keyword evidence="10" id="KW-0624">Polysaccharide degradation</keyword>
<keyword evidence="9 11" id="KW-0326">Glycosidase</keyword>
<feature type="region of interest" description="Disordered" evidence="12">
    <location>
        <begin position="496"/>
        <end position="589"/>
    </location>
</feature>
<comment type="similarity">
    <text evidence="3">Belongs to the glycosyl hydrolase 18 family. Chitinase class V subfamily.</text>
</comment>
<accession>A0A2C5YNW7</accession>
<comment type="catalytic activity">
    <reaction evidence="1">
        <text>Random endo-hydrolysis of N-acetyl-beta-D-glucosaminide (1-&gt;4)-beta-linkages in chitin and chitodextrins.</text>
        <dbReference type="EC" id="3.2.1.14"/>
    </reaction>
</comment>
<dbReference type="Gene3D" id="3.20.20.80">
    <property type="entry name" value="Glycosidases"/>
    <property type="match status" value="1"/>
</dbReference>
<feature type="compositionally biased region" description="Acidic residues" evidence="12">
    <location>
        <begin position="885"/>
        <end position="895"/>
    </location>
</feature>